<organism evidence="1 2">
    <name type="scientific">Austropuccinia psidii MF-1</name>
    <dbReference type="NCBI Taxonomy" id="1389203"/>
    <lineage>
        <taxon>Eukaryota</taxon>
        <taxon>Fungi</taxon>
        <taxon>Dikarya</taxon>
        <taxon>Basidiomycota</taxon>
        <taxon>Pucciniomycotina</taxon>
        <taxon>Pucciniomycetes</taxon>
        <taxon>Pucciniales</taxon>
        <taxon>Sphaerophragmiaceae</taxon>
        <taxon>Austropuccinia</taxon>
    </lineage>
</organism>
<evidence type="ECO:0000313" key="1">
    <source>
        <dbReference type="EMBL" id="MBW0460348.1"/>
    </source>
</evidence>
<dbReference type="AlphaFoldDB" id="A0A9Q3B835"/>
<proteinExistence type="predicted"/>
<name>A0A9Q3B835_9BASI</name>
<dbReference type="OrthoDB" id="2515820at2759"/>
<keyword evidence="2" id="KW-1185">Reference proteome</keyword>
<reference evidence="1" key="1">
    <citation type="submission" date="2021-03" db="EMBL/GenBank/DDBJ databases">
        <title>Draft genome sequence of rust myrtle Austropuccinia psidii MF-1, a brazilian biotype.</title>
        <authorList>
            <person name="Quecine M.C."/>
            <person name="Pachon D.M.R."/>
            <person name="Bonatelli M.L."/>
            <person name="Correr F.H."/>
            <person name="Franceschini L.M."/>
            <person name="Leite T.F."/>
            <person name="Margarido G.R.A."/>
            <person name="Almeida C.A."/>
            <person name="Ferrarezi J.A."/>
            <person name="Labate C.A."/>
        </authorList>
    </citation>
    <scope>NUCLEOTIDE SEQUENCE</scope>
    <source>
        <strain evidence="1">MF-1</strain>
    </source>
</reference>
<dbReference type="Proteomes" id="UP000765509">
    <property type="component" value="Unassembled WGS sequence"/>
</dbReference>
<sequence length="125" mass="13906">MIRLCPPHPQHQLIMSSSSGTPPRFDFETYSYFILTTDESMDIIVKQASLLLGPTKVESLGQVGELEDENIVRLGIPTGDLLRDPAYLELLKQRLLGLPGIRQASLLELPKTRTKHAFEAPPPAE</sequence>
<protein>
    <submittedName>
        <fullName evidence="1">Uncharacterized protein</fullName>
    </submittedName>
</protein>
<dbReference type="EMBL" id="AVOT02000005">
    <property type="protein sequence ID" value="MBW0460348.1"/>
    <property type="molecule type" value="Genomic_DNA"/>
</dbReference>
<evidence type="ECO:0000313" key="2">
    <source>
        <dbReference type="Proteomes" id="UP000765509"/>
    </source>
</evidence>
<accession>A0A9Q3B835</accession>
<comment type="caution">
    <text evidence="1">The sequence shown here is derived from an EMBL/GenBank/DDBJ whole genome shotgun (WGS) entry which is preliminary data.</text>
</comment>
<gene>
    <name evidence="1" type="ORF">O181_000063</name>
</gene>